<feature type="region of interest" description="Disordered" evidence="2">
    <location>
        <begin position="1051"/>
        <end position="1128"/>
    </location>
</feature>
<feature type="compositionally biased region" description="Basic residues" evidence="2">
    <location>
        <begin position="1114"/>
        <end position="1124"/>
    </location>
</feature>
<feature type="compositionally biased region" description="Polar residues" evidence="2">
    <location>
        <begin position="47"/>
        <end position="60"/>
    </location>
</feature>
<evidence type="ECO:0000313" key="4">
    <source>
        <dbReference type="EMBL" id="KAK7439867.1"/>
    </source>
</evidence>
<feature type="region of interest" description="Disordered" evidence="2">
    <location>
        <begin position="952"/>
        <end position="971"/>
    </location>
</feature>
<feature type="compositionally biased region" description="Low complexity" evidence="2">
    <location>
        <begin position="902"/>
        <end position="916"/>
    </location>
</feature>
<dbReference type="InterPro" id="IPR036322">
    <property type="entry name" value="WD40_repeat_dom_sf"/>
</dbReference>
<dbReference type="Pfam" id="PF12937">
    <property type="entry name" value="F-box-like"/>
    <property type="match status" value="1"/>
</dbReference>
<accession>A0ABR1ISC8</accession>
<evidence type="ECO:0000313" key="5">
    <source>
        <dbReference type="Proteomes" id="UP001498398"/>
    </source>
</evidence>
<feature type="region of interest" description="Disordered" evidence="2">
    <location>
        <begin position="235"/>
        <end position="254"/>
    </location>
</feature>
<dbReference type="SUPFAM" id="SSF50978">
    <property type="entry name" value="WD40 repeat-like"/>
    <property type="match status" value="1"/>
</dbReference>
<dbReference type="SUPFAM" id="SSF81383">
    <property type="entry name" value="F-box domain"/>
    <property type="match status" value="1"/>
</dbReference>
<feature type="compositionally biased region" description="Polar residues" evidence="2">
    <location>
        <begin position="956"/>
        <end position="971"/>
    </location>
</feature>
<feature type="compositionally biased region" description="Low complexity" evidence="2">
    <location>
        <begin position="826"/>
        <end position="877"/>
    </location>
</feature>
<organism evidence="4 5">
    <name type="scientific">Marasmiellus scandens</name>
    <dbReference type="NCBI Taxonomy" id="2682957"/>
    <lineage>
        <taxon>Eukaryota</taxon>
        <taxon>Fungi</taxon>
        <taxon>Dikarya</taxon>
        <taxon>Basidiomycota</taxon>
        <taxon>Agaricomycotina</taxon>
        <taxon>Agaricomycetes</taxon>
        <taxon>Agaricomycetidae</taxon>
        <taxon>Agaricales</taxon>
        <taxon>Marasmiineae</taxon>
        <taxon>Omphalotaceae</taxon>
        <taxon>Marasmiellus</taxon>
    </lineage>
</organism>
<feature type="repeat" description="WD" evidence="1">
    <location>
        <begin position="676"/>
        <end position="715"/>
    </location>
</feature>
<proteinExistence type="predicted"/>
<protein>
    <recommendedName>
        <fullName evidence="3">F-box domain-containing protein</fullName>
    </recommendedName>
</protein>
<dbReference type="PROSITE" id="PS50294">
    <property type="entry name" value="WD_REPEATS_REGION"/>
    <property type="match status" value="1"/>
</dbReference>
<dbReference type="PANTHER" id="PTHR47438:SF1">
    <property type="entry name" value="PHOSPHATE METABOLISM PROTEIN 8-RELATED"/>
    <property type="match status" value="1"/>
</dbReference>
<keyword evidence="5" id="KW-1185">Reference proteome</keyword>
<comment type="caution">
    <text evidence="4">The sequence shown here is derived from an EMBL/GenBank/DDBJ whole genome shotgun (WGS) entry which is preliminary data.</text>
</comment>
<dbReference type="PANTHER" id="PTHR47438">
    <property type="entry name" value="PHOSPHATE METABOLISM PROTEIN 8-RELATED"/>
    <property type="match status" value="1"/>
</dbReference>
<dbReference type="EMBL" id="JBANRG010000071">
    <property type="protein sequence ID" value="KAK7439867.1"/>
    <property type="molecule type" value="Genomic_DNA"/>
</dbReference>
<feature type="repeat" description="WD" evidence="1">
    <location>
        <begin position="562"/>
        <end position="593"/>
    </location>
</feature>
<dbReference type="Pfam" id="PF00400">
    <property type="entry name" value="WD40"/>
    <property type="match status" value="2"/>
</dbReference>
<feature type="region of interest" description="Disordered" evidence="2">
    <location>
        <begin position="818"/>
        <end position="938"/>
    </location>
</feature>
<dbReference type="InterPro" id="IPR015943">
    <property type="entry name" value="WD40/YVTN_repeat-like_dom_sf"/>
</dbReference>
<sequence length="1237" mass="131479">MSGDQRRHSSIPSLSSNAAKLGLGIPRRATSPALSTASARKPRATPSVISSTRRSFARSQTVPSVTNNDTSTSTATTMTTTPTRSRVQSLVNNNKDNKDTPSPMRTRVLSSSPSISLTSPSPGKPTASMDSPRIRVPSHSQSQNQSGILSTPPRSSPKAGVNTPKSNTNSRRTSANFSFPNNTNGSPGTPSRGEHPKLLADSPALKGKVNPSRLLDLGSPPSENQTQDANFFSLNSSTSSLSHPFPTSGSVVPSSWSAGDDLSLDMITEDDGDLDPAELIRSGNVNGEGVDEDLLPLLTQISTLHSKKILGYKRLLERTQLSSAAQLHALQAEVRMLRGQLDALGHGGGNKAITMSGGMNLELLMDGGLCSNCGKKKKGGSYWSGYRDAGFEDEEFHDIGDDDELVKALKGLGRGPDGKWIFDEKKVKRVLKKMGREARGRLISLLLSLAHPGDIPLQILLLQKYLKSSYDILGNLSPNLALRVLREFSVKEVLRLAIVSKTWHSIVFHPTLWRYHCLRVTASDPVPLKWPESEDGWYPLYRALHHLHSNLANALPQSILFLHGHSNFVTTLTLRGRRLISGSYDESIRFWQLPERGVGLGMSGAALDSGSGSGSYNTAATSAVLGAAECKKILKVGKVVSCVDWLVEEEVFVVGFHDVGRVHLFSSLTYTPLQQLAGHLHGIRAVALSSKNLVSAGADKALVCWDWRAGTKIVRFGQQTTINIGVQLIAGNTKEEGERVVSVTIDGVVRVFSIQRREMISQFKLSELGGSDPVLNAKLYNVGVGSNMLQWFAAKGTQMTCATKSVIMHLQWQEGDNMGNDEDVVNTTNAIGNGNGTSVKSPTGSVKSGTGSGSSATLLSPPPSASATSAKSLSVSTGPGGATPPGPVRTRTTSSLGTAALNRSTSSTSVVSNTRRPSLQPNASFSGSASTSGAKSRLSLSTNQLSAAAAARNNAMSPISPRSSSRTATPISSTLAGSFSGASGPGGVKEPYFAVRFGRAAILTAPPKLVAMVETPDVAIGAVDPIKKRVVTATRFSSRAGADRRLLMSIHQEEDEEEDEDGEEEEGEAGRLQDGENESGDDSDLEHIVGGGSTTSSNKENVPLPSPSLSKQGQKSKSKSKAKAQQKVDIDTLVTPVTGAWAALAHADNMSGVNVKGLIGALPAKFAGLATPEKNPMSMQLSHEEVVVGCADGTIYVMNFVGYEYQKERTRHLEEENALDTQAEEEEDGSGSEEDVD</sequence>
<feature type="compositionally biased region" description="Low complexity" evidence="2">
    <location>
        <begin position="923"/>
        <end position="938"/>
    </location>
</feature>
<dbReference type="InterPro" id="IPR001680">
    <property type="entry name" value="WD40_rpt"/>
</dbReference>
<dbReference type="Gene3D" id="2.130.10.10">
    <property type="entry name" value="YVTN repeat-like/Quinoprotein amine dehydrogenase"/>
    <property type="match status" value="1"/>
</dbReference>
<dbReference type="SMART" id="SM00320">
    <property type="entry name" value="WD40"/>
    <property type="match status" value="3"/>
</dbReference>
<dbReference type="Proteomes" id="UP001498398">
    <property type="component" value="Unassembled WGS sequence"/>
</dbReference>
<feature type="compositionally biased region" description="Polar residues" evidence="2">
    <location>
        <begin position="138"/>
        <end position="153"/>
    </location>
</feature>
<feature type="region of interest" description="Disordered" evidence="2">
    <location>
        <begin position="1210"/>
        <end position="1237"/>
    </location>
</feature>
<feature type="compositionally biased region" description="Polar residues" evidence="2">
    <location>
        <begin position="163"/>
        <end position="189"/>
    </location>
</feature>
<feature type="compositionally biased region" description="Acidic residues" evidence="2">
    <location>
        <begin position="1216"/>
        <end position="1237"/>
    </location>
</feature>
<evidence type="ECO:0000259" key="3">
    <source>
        <dbReference type="PROSITE" id="PS50181"/>
    </source>
</evidence>
<feature type="compositionally biased region" description="Acidic residues" evidence="2">
    <location>
        <begin position="1053"/>
        <end position="1067"/>
    </location>
</feature>
<dbReference type="InterPro" id="IPR052791">
    <property type="entry name" value="SSM1_domain"/>
</dbReference>
<keyword evidence="1" id="KW-0853">WD repeat</keyword>
<feature type="compositionally biased region" description="Acidic residues" evidence="2">
    <location>
        <begin position="1075"/>
        <end position="1084"/>
    </location>
</feature>
<dbReference type="PROSITE" id="PS50082">
    <property type="entry name" value="WD_REPEATS_2"/>
    <property type="match status" value="2"/>
</dbReference>
<evidence type="ECO:0000256" key="1">
    <source>
        <dbReference type="PROSITE-ProRule" id="PRU00221"/>
    </source>
</evidence>
<dbReference type="InterPro" id="IPR036047">
    <property type="entry name" value="F-box-like_dom_sf"/>
</dbReference>
<dbReference type="Gene3D" id="1.20.1280.50">
    <property type="match status" value="1"/>
</dbReference>
<name>A0ABR1ISC8_9AGAR</name>
<gene>
    <name evidence="4" type="ORF">VKT23_017437</name>
</gene>
<dbReference type="InterPro" id="IPR001810">
    <property type="entry name" value="F-box_dom"/>
</dbReference>
<reference evidence="4 5" key="1">
    <citation type="submission" date="2024-01" db="EMBL/GenBank/DDBJ databases">
        <title>A draft genome for the cacao thread blight pathogen Marasmiellus scandens.</title>
        <authorList>
            <person name="Baruah I.K."/>
            <person name="Leung J."/>
            <person name="Bukari Y."/>
            <person name="Amoako-Attah I."/>
            <person name="Meinhardt L.W."/>
            <person name="Bailey B.A."/>
            <person name="Cohen S.P."/>
        </authorList>
    </citation>
    <scope>NUCLEOTIDE SEQUENCE [LARGE SCALE GENOMIC DNA]</scope>
    <source>
        <strain evidence="4 5">GH-19</strain>
    </source>
</reference>
<feature type="compositionally biased region" description="Low complexity" evidence="2">
    <location>
        <begin position="235"/>
        <end position="248"/>
    </location>
</feature>
<feature type="domain" description="F-box" evidence="3">
    <location>
        <begin position="470"/>
        <end position="516"/>
    </location>
</feature>
<evidence type="ECO:0000256" key="2">
    <source>
        <dbReference type="SAM" id="MobiDB-lite"/>
    </source>
</evidence>
<feature type="region of interest" description="Disordered" evidence="2">
    <location>
        <begin position="1"/>
        <end position="229"/>
    </location>
</feature>
<dbReference type="PROSITE" id="PS50181">
    <property type="entry name" value="FBOX"/>
    <property type="match status" value="1"/>
</dbReference>
<feature type="compositionally biased region" description="Low complexity" evidence="2">
    <location>
        <begin position="110"/>
        <end position="121"/>
    </location>
</feature>
<feature type="compositionally biased region" description="Low complexity" evidence="2">
    <location>
        <begin position="61"/>
        <end position="86"/>
    </location>
</feature>